<dbReference type="EMBL" id="DWYS01000078">
    <property type="protein sequence ID" value="HJB07501.1"/>
    <property type="molecule type" value="Genomic_DNA"/>
</dbReference>
<keyword evidence="4" id="KW-0732">Signal</keyword>
<dbReference type="AlphaFoldDB" id="A0A9D2L7V2"/>
<evidence type="ECO:0000256" key="4">
    <source>
        <dbReference type="ARBA" id="ARBA00022729"/>
    </source>
</evidence>
<comment type="similarity">
    <text evidence="2">Belongs to the glycosyl hydrolase 3 family.</text>
</comment>
<evidence type="ECO:0000313" key="9">
    <source>
        <dbReference type="EMBL" id="HJB07501.1"/>
    </source>
</evidence>
<evidence type="ECO:0000256" key="3">
    <source>
        <dbReference type="ARBA" id="ARBA00012744"/>
    </source>
</evidence>
<dbReference type="PRINTS" id="PR00133">
    <property type="entry name" value="GLHYDRLASE3"/>
</dbReference>
<name>A0A9D2L7V2_9FIRM</name>
<comment type="catalytic activity">
    <reaction evidence="1">
        <text>Hydrolysis of terminal, non-reducing beta-D-glucosyl residues with release of beta-D-glucose.</text>
        <dbReference type="EC" id="3.2.1.21"/>
    </reaction>
</comment>
<dbReference type="EC" id="3.2.1.21" evidence="3"/>
<evidence type="ECO:0000256" key="1">
    <source>
        <dbReference type="ARBA" id="ARBA00000448"/>
    </source>
</evidence>
<dbReference type="InterPro" id="IPR017853">
    <property type="entry name" value="GH"/>
</dbReference>
<dbReference type="InterPro" id="IPR051915">
    <property type="entry name" value="Cellulose_Degrad_GH3"/>
</dbReference>
<evidence type="ECO:0000256" key="6">
    <source>
        <dbReference type="ARBA" id="ARBA00023295"/>
    </source>
</evidence>
<proteinExistence type="inferred from homology"/>
<reference evidence="9" key="2">
    <citation type="submission" date="2021-04" db="EMBL/GenBank/DDBJ databases">
        <authorList>
            <person name="Gilroy R."/>
        </authorList>
    </citation>
    <scope>NUCLEOTIDE SEQUENCE</scope>
    <source>
        <strain evidence="9">CHK188-4685</strain>
    </source>
</reference>
<comment type="caution">
    <text evidence="9">The sequence shown here is derived from an EMBL/GenBank/DDBJ whole genome shotgun (WGS) entry which is preliminary data.</text>
</comment>
<evidence type="ECO:0000256" key="2">
    <source>
        <dbReference type="ARBA" id="ARBA00005336"/>
    </source>
</evidence>
<dbReference type="SUPFAM" id="SSF52279">
    <property type="entry name" value="Beta-D-glucan exohydrolase, C-terminal domain"/>
    <property type="match status" value="1"/>
</dbReference>
<dbReference type="SUPFAM" id="SSF51445">
    <property type="entry name" value="(Trans)glycosidases"/>
    <property type="match status" value="1"/>
</dbReference>
<accession>A0A9D2L7V2</accession>
<dbReference type="GO" id="GO:0008422">
    <property type="term" value="F:beta-glucosidase activity"/>
    <property type="evidence" value="ECO:0007669"/>
    <property type="project" value="UniProtKB-EC"/>
</dbReference>
<dbReference type="PANTHER" id="PTHR30620:SF16">
    <property type="entry name" value="LYSOSOMAL BETA GLUCOSIDASE"/>
    <property type="match status" value="1"/>
</dbReference>
<dbReference type="Pfam" id="PF01915">
    <property type="entry name" value="Glyco_hydro_3_C"/>
    <property type="match status" value="1"/>
</dbReference>
<dbReference type="Gene3D" id="3.40.50.1700">
    <property type="entry name" value="Glycoside hydrolase family 3 C-terminal domain"/>
    <property type="match status" value="1"/>
</dbReference>
<gene>
    <name evidence="9" type="ORF">H9716_06485</name>
</gene>
<dbReference type="Gene3D" id="3.20.20.300">
    <property type="entry name" value="Glycoside hydrolase, family 3, N-terminal domain"/>
    <property type="match status" value="1"/>
</dbReference>
<dbReference type="GO" id="GO:0009251">
    <property type="term" value="P:glucan catabolic process"/>
    <property type="evidence" value="ECO:0007669"/>
    <property type="project" value="TreeGrafter"/>
</dbReference>
<dbReference type="InterPro" id="IPR036881">
    <property type="entry name" value="Glyco_hydro_3_C_sf"/>
</dbReference>
<protein>
    <recommendedName>
        <fullName evidence="3">beta-glucosidase</fullName>
        <ecNumber evidence="3">3.2.1.21</ecNumber>
    </recommendedName>
</protein>
<dbReference type="InterPro" id="IPR002772">
    <property type="entry name" value="Glyco_hydro_3_C"/>
</dbReference>
<sequence length="754" mass="84603">MAKNASKCVRYYENADGPVIGTVSRTVIEKDGLYFKDLDGSGKFQDYDDWRLLPEERARAYVKVLTTEEKIAQLFISDWRMGKYLSQFPEHEPKLDGSGTLDEAEFTGRTIFGEQHLPGTTVLLKEWFARHLILRANPTPEDLTDWLNQLQAVAEECRHFVPVQVASNSRNESGELVFGMNDAGGVFASWPGTLGIAAAVKGDSMELADEFAGCVRRQWNAVGLRKGYMYMADVVSDPRWQRTYGTFGEDPELIAEMFRHIIPGIQGSREGVTAEGVAMTVKHFPGGGARENGFDPHYKMGQWNVYPTRDSLERYHLPPFQAAVDCRASSIMPYYAKPSGRKSSSQKDLEGKDMTMEPYGFAYNKPFMEDLLRRQMGFQGYINSDTGIVHNMCWGVEMLDEAERIGFAVNHGGVDLISGLFDNQYGRQAYERAYNDHYEKHPVPAGFSKEELVLTEEALDRAVSRTLTEMFALGMFENPYRDPGQAANVIADPKDREKAMEAHRKSVVLLKNDGTLPLTKEKLEGKKVYAECFCKDEEAADRASASLREQLQGQVCLTQDWREADYAILFLNPSSGEYFNATPGYLELDLCDGKEVPDVDEDGRPTQRTHRETTLAGAGRIREISRAVRGRGGKVIASLNVTLAWQVGNAEPFCDAFLCGFDTCQAAVLDVIFGRFAPTGRLPLTFPRGDEVLKVDAHGVCVSPNDVPGYDKDRYLPDSLKDENGKAYAYRDTAGSYYELDFGLRFREESFERK</sequence>
<evidence type="ECO:0000259" key="7">
    <source>
        <dbReference type="Pfam" id="PF00933"/>
    </source>
</evidence>
<dbReference type="InterPro" id="IPR001764">
    <property type="entry name" value="Glyco_hydro_3_N"/>
</dbReference>
<dbReference type="PANTHER" id="PTHR30620">
    <property type="entry name" value="PERIPLASMIC BETA-GLUCOSIDASE-RELATED"/>
    <property type="match status" value="1"/>
</dbReference>
<evidence type="ECO:0000256" key="5">
    <source>
        <dbReference type="ARBA" id="ARBA00022801"/>
    </source>
</evidence>
<feature type="domain" description="Glycoside hydrolase family 3 C-terminal" evidence="8">
    <location>
        <begin position="507"/>
        <end position="708"/>
    </location>
</feature>
<dbReference type="InterPro" id="IPR036962">
    <property type="entry name" value="Glyco_hydro_3_N_sf"/>
</dbReference>
<organism evidence="9 10">
    <name type="scientific">Candidatus Enterocloster faecavium</name>
    <dbReference type="NCBI Taxonomy" id="2838560"/>
    <lineage>
        <taxon>Bacteria</taxon>
        <taxon>Bacillati</taxon>
        <taxon>Bacillota</taxon>
        <taxon>Clostridia</taxon>
        <taxon>Lachnospirales</taxon>
        <taxon>Lachnospiraceae</taxon>
        <taxon>Enterocloster</taxon>
    </lineage>
</organism>
<keyword evidence="5 9" id="KW-0378">Hydrolase</keyword>
<evidence type="ECO:0000313" key="10">
    <source>
        <dbReference type="Proteomes" id="UP000886804"/>
    </source>
</evidence>
<feature type="domain" description="Glycoside hydrolase family 3 N-terminal" evidence="7">
    <location>
        <begin position="140"/>
        <end position="410"/>
    </location>
</feature>
<keyword evidence="6" id="KW-0326">Glycosidase</keyword>
<reference evidence="9" key="1">
    <citation type="journal article" date="2021" name="PeerJ">
        <title>Extensive microbial diversity within the chicken gut microbiome revealed by metagenomics and culture.</title>
        <authorList>
            <person name="Gilroy R."/>
            <person name="Ravi A."/>
            <person name="Getino M."/>
            <person name="Pursley I."/>
            <person name="Horton D.L."/>
            <person name="Alikhan N.F."/>
            <person name="Baker D."/>
            <person name="Gharbi K."/>
            <person name="Hall N."/>
            <person name="Watson M."/>
            <person name="Adriaenssens E.M."/>
            <person name="Foster-Nyarko E."/>
            <person name="Jarju S."/>
            <person name="Secka A."/>
            <person name="Antonio M."/>
            <person name="Oren A."/>
            <person name="Chaudhuri R.R."/>
            <person name="La Ragione R."/>
            <person name="Hildebrand F."/>
            <person name="Pallen M.J."/>
        </authorList>
    </citation>
    <scope>NUCLEOTIDE SEQUENCE</scope>
    <source>
        <strain evidence="9">CHK188-4685</strain>
    </source>
</reference>
<evidence type="ECO:0000259" key="8">
    <source>
        <dbReference type="Pfam" id="PF01915"/>
    </source>
</evidence>
<dbReference type="Pfam" id="PF00933">
    <property type="entry name" value="Glyco_hydro_3"/>
    <property type="match status" value="1"/>
</dbReference>
<dbReference type="Proteomes" id="UP000886804">
    <property type="component" value="Unassembled WGS sequence"/>
</dbReference>